<comment type="caution">
    <text evidence="2">The sequence shown here is derived from an EMBL/GenBank/DDBJ whole genome shotgun (WGS) entry which is preliminary data.</text>
</comment>
<evidence type="ECO:0000256" key="1">
    <source>
        <dbReference type="SAM" id="MobiDB-lite"/>
    </source>
</evidence>
<reference evidence="2" key="1">
    <citation type="submission" date="2021-06" db="EMBL/GenBank/DDBJ databases">
        <authorList>
            <person name="Kallberg Y."/>
            <person name="Tangrot J."/>
            <person name="Rosling A."/>
        </authorList>
    </citation>
    <scope>NUCLEOTIDE SEQUENCE</scope>
    <source>
        <strain evidence="2">MA453B</strain>
    </source>
</reference>
<feature type="non-terminal residue" evidence="2">
    <location>
        <position position="1"/>
    </location>
</feature>
<accession>A0A9N9BB40</accession>
<keyword evidence="3" id="KW-1185">Reference proteome</keyword>
<protein>
    <submittedName>
        <fullName evidence="2">13167_t:CDS:1</fullName>
    </submittedName>
</protein>
<proteinExistence type="predicted"/>
<gene>
    <name evidence="2" type="ORF">DERYTH_LOCUS5676</name>
</gene>
<dbReference type="Proteomes" id="UP000789405">
    <property type="component" value="Unassembled WGS sequence"/>
</dbReference>
<feature type="compositionally biased region" description="Basic and acidic residues" evidence="1">
    <location>
        <begin position="7"/>
        <end position="28"/>
    </location>
</feature>
<evidence type="ECO:0000313" key="2">
    <source>
        <dbReference type="EMBL" id="CAG8559717.1"/>
    </source>
</evidence>
<dbReference type="EMBL" id="CAJVPY010002411">
    <property type="protein sequence ID" value="CAG8559717.1"/>
    <property type="molecule type" value="Genomic_DNA"/>
</dbReference>
<feature type="compositionally biased region" description="Basic and acidic residues" evidence="1">
    <location>
        <begin position="37"/>
        <end position="48"/>
    </location>
</feature>
<sequence length="48" mass="5849">VINGDMETEKERKACIEHEHSRRQDKLNTETMDEQEERLARDHDIKRK</sequence>
<feature type="region of interest" description="Disordered" evidence="1">
    <location>
        <begin position="1"/>
        <end position="48"/>
    </location>
</feature>
<dbReference type="AlphaFoldDB" id="A0A9N9BB40"/>
<name>A0A9N9BB40_9GLOM</name>
<evidence type="ECO:0000313" key="3">
    <source>
        <dbReference type="Proteomes" id="UP000789405"/>
    </source>
</evidence>
<organism evidence="2 3">
    <name type="scientific">Dentiscutata erythropus</name>
    <dbReference type="NCBI Taxonomy" id="1348616"/>
    <lineage>
        <taxon>Eukaryota</taxon>
        <taxon>Fungi</taxon>
        <taxon>Fungi incertae sedis</taxon>
        <taxon>Mucoromycota</taxon>
        <taxon>Glomeromycotina</taxon>
        <taxon>Glomeromycetes</taxon>
        <taxon>Diversisporales</taxon>
        <taxon>Gigasporaceae</taxon>
        <taxon>Dentiscutata</taxon>
    </lineage>
</organism>